<dbReference type="SUPFAM" id="SSF46785">
    <property type="entry name" value="Winged helix' DNA-binding domain"/>
    <property type="match status" value="1"/>
</dbReference>
<evidence type="ECO:0000259" key="5">
    <source>
        <dbReference type="PROSITE" id="PS50931"/>
    </source>
</evidence>
<dbReference type="Gene3D" id="3.40.190.10">
    <property type="entry name" value="Periplasmic binding protein-like II"/>
    <property type="match status" value="2"/>
</dbReference>
<keyword evidence="3" id="KW-0238">DNA-binding</keyword>
<dbReference type="RefSeq" id="WP_367622660.1">
    <property type="nucleotide sequence ID" value="NZ_JBFNQD010000001.1"/>
</dbReference>
<sequence>MSSTYLDIRSLRAFVLTVETGSLTEASRRMGRTQSAVTQQIQKLEQIIGRPLFDDTRRALELSETGTVFLSHARQILGSHDECLARFAPTAAEEKVVFGVPDLYATFLLPPILSAFRRDYPHIRIELRCALSRPLVARVREGSVDIALVTRMDGFTGGQVVGREQLVWLTGATSSAHLEDPVPMALLPPGNIYRDYAIEALDRAGRNWRIACVSDSISGLQTAVLSGIAVTVLIESALVPGVRQPPAQAGFPTLPSVDLLLYRSATEQSSPAVETLHRYLLNHLSLTGGR</sequence>
<accession>A0ABV3PEX2</accession>
<gene>
    <name evidence="6" type="ORF">ABXS05_01440</name>
</gene>
<evidence type="ECO:0000256" key="2">
    <source>
        <dbReference type="ARBA" id="ARBA00023015"/>
    </source>
</evidence>
<dbReference type="Pfam" id="PF00126">
    <property type="entry name" value="HTH_1"/>
    <property type="match status" value="1"/>
</dbReference>
<protein>
    <submittedName>
        <fullName evidence="6">LysR family transcriptional regulator</fullName>
    </submittedName>
</protein>
<evidence type="ECO:0000256" key="4">
    <source>
        <dbReference type="ARBA" id="ARBA00023163"/>
    </source>
</evidence>
<dbReference type="PANTHER" id="PTHR30579:SF7">
    <property type="entry name" value="HTH-TYPE TRANSCRIPTIONAL REGULATOR LRHA-RELATED"/>
    <property type="match status" value="1"/>
</dbReference>
<keyword evidence="4" id="KW-0804">Transcription</keyword>
<evidence type="ECO:0000256" key="1">
    <source>
        <dbReference type="ARBA" id="ARBA00009437"/>
    </source>
</evidence>
<evidence type="ECO:0000313" key="6">
    <source>
        <dbReference type="EMBL" id="MEW9304184.1"/>
    </source>
</evidence>
<dbReference type="SUPFAM" id="SSF53850">
    <property type="entry name" value="Periplasmic binding protein-like II"/>
    <property type="match status" value="1"/>
</dbReference>
<evidence type="ECO:0000313" key="7">
    <source>
        <dbReference type="Proteomes" id="UP001555786"/>
    </source>
</evidence>
<reference evidence="6 7" key="1">
    <citation type="submission" date="2024-07" db="EMBL/GenBank/DDBJ databases">
        <title>Description of Labrys sedimenti sp. nov., isolated from a diclofenac-degrading enrichment culture.</title>
        <authorList>
            <person name="Tancsics A."/>
            <person name="Csepanyi A."/>
        </authorList>
    </citation>
    <scope>NUCLEOTIDE SEQUENCE [LARGE SCALE GENOMIC DNA]</scope>
    <source>
        <strain evidence="6 7">LMG 23578</strain>
    </source>
</reference>
<proteinExistence type="inferred from homology"/>
<dbReference type="InterPro" id="IPR036388">
    <property type="entry name" value="WH-like_DNA-bd_sf"/>
</dbReference>
<organism evidence="6 7">
    <name type="scientific">Labrys neptuniae</name>
    <dbReference type="NCBI Taxonomy" id="376174"/>
    <lineage>
        <taxon>Bacteria</taxon>
        <taxon>Pseudomonadati</taxon>
        <taxon>Pseudomonadota</taxon>
        <taxon>Alphaproteobacteria</taxon>
        <taxon>Hyphomicrobiales</taxon>
        <taxon>Xanthobacteraceae</taxon>
        <taxon>Labrys</taxon>
    </lineage>
</organism>
<keyword evidence="2" id="KW-0805">Transcription regulation</keyword>
<dbReference type="Pfam" id="PF03466">
    <property type="entry name" value="LysR_substrate"/>
    <property type="match status" value="1"/>
</dbReference>
<dbReference type="PROSITE" id="PS50931">
    <property type="entry name" value="HTH_LYSR"/>
    <property type="match status" value="1"/>
</dbReference>
<dbReference type="PANTHER" id="PTHR30579">
    <property type="entry name" value="TRANSCRIPTIONAL REGULATOR"/>
    <property type="match status" value="1"/>
</dbReference>
<feature type="domain" description="HTH lysR-type" evidence="5">
    <location>
        <begin position="6"/>
        <end position="63"/>
    </location>
</feature>
<dbReference type="InterPro" id="IPR005119">
    <property type="entry name" value="LysR_subst-bd"/>
</dbReference>
<comment type="similarity">
    <text evidence="1">Belongs to the LysR transcriptional regulatory family.</text>
</comment>
<dbReference type="Gene3D" id="1.10.10.10">
    <property type="entry name" value="Winged helix-like DNA-binding domain superfamily/Winged helix DNA-binding domain"/>
    <property type="match status" value="1"/>
</dbReference>
<dbReference type="Proteomes" id="UP001555786">
    <property type="component" value="Unassembled WGS sequence"/>
</dbReference>
<dbReference type="InterPro" id="IPR036390">
    <property type="entry name" value="WH_DNA-bd_sf"/>
</dbReference>
<evidence type="ECO:0000256" key="3">
    <source>
        <dbReference type="ARBA" id="ARBA00023125"/>
    </source>
</evidence>
<name>A0ABV3PEX2_9HYPH</name>
<dbReference type="InterPro" id="IPR050176">
    <property type="entry name" value="LTTR"/>
</dbReference>
<comment type="caution">
    <text evidence="6">The sequence shown here is derived from an EMBL/GenBank/DDBJ whole genome shotgun (WGS) entry which is preliminary data.</text>
</comment>
<dbReference type="EMBL" id="JBFNQD010000001">
    <property type="protein sequence ID" value="MEW9304184.1"/>
    <property type="molecule type" value="Genomic_DNA"/>
</dbReference>
<dbReference type="InterPro" id="IPR000847">
    <property type="entry name" value="LysR_HTH_N"/>
</dbReference>
<keyword evidence="7" id="KW-1185">Reference proteome</keyword>